<dbReference type="SUPFAM" id="SSF81383">
    <property type="entry name" value="F-box domain"/>
    <property type="match status" value="1"/>
</dbReference>
<accession>A0A232F669</accession>
<evidence type="ECO:0000313" key="2">
    <source>
        <dbReference type="EMBL" id="OXU26334.1"/>
    </source>
</evidence>
<evidence type="ECO:0000259" key="1">
    <source>
        <dbReference type="PROSITE" id="PS50181"/>
    </source>
</evidence>
<dbReference type="InterPro" id="IPR001810">
    <property type="entry name" value="F-box_dom"/>
</dbReference>
<dbReference type="InterPro" id="IPR015943">
    <property type="entry name" value="WD40/YVTN_repeat-like_dom_sf"/>
</dbReference>
<dbReference type="PROSITE" id="PS50181">
    <property type="entry name" value="FBOX"/>
    <property type="match status" value="1"/>
</dbReference>
<dbReference type="Proteomes" id="UP000215335">
    <property type="component" value="Unassembled WGS sequence"/>
</dbReference>
<protein>
    <recommendedName>
        <fullName evidence="1">F-box domain-containing protein</fullName>
    </recommendedName>
</protein>
<dbReference type="SUPFAM" id="SSF50978">
    <property type="entry name" value="WD40 repeat-like"/>
    <property type="match status" value="1"/>
</dbReference>
<dbReference type="STRING" id="543379.A0A232F669"/>
<reference evidence="2 3" key="1">
    <citation type="journal article" date="2017" name="Curr. Biol.">
        <title>The Evolution of Venom by Co-option of Single-Copy Genes.</title>
        <authorList>
            <person name="Martinson E.O."/>
            <person name="Mrinalini"/>
            <person name="Kelkar Y.D."/>
            <person name="Chang C.H."/>
            <person name="Werren J.H."/>
        </authorList>
    </citation>
    <scope>NUCLEOTIDE SEQUENCE [LARGE SCALE GENOMIC DNA]</scope>
    <source>
        <strain evidence="2 3">Alberta</strain>
        <tissue evidence="2">Whole body</tissue>
    </source>
</reference>
<dbReference type="Gene3D" id="2.130.10.10">
    <property type="entry name" value="YVTN repeat-like/Quinoprotein amine dehydrogenase"/>
    <property type="match status" value="1"/>
</dbReference>
<dbReference type="EMBL" id="NNAY01000821">
    <property type="protein sequence ID" value="OXU26334.1"/>
    <property type="molecule type" value="Genomic_DNA"/>
</dbReference>
<dbReference type="Pfam" id="PF00646">
    <property type="entry name" value="F-box"/>
    <property type="match status" value="1"/>
</dbReference>
<sequence length="426" mass="49517">MFPPEIWEKILGYTEAASLIRLKTVCCMWNEIITKHLQESNAWYRQCKNDIPEKYWLMLLENSLHSTTLLRHEKSNSDKKPNYKIWLTMYRAWIKWCNVQNFNMHTFDEFKPIPDHRPSERITCCTVLGELAAVGSTEGYIRIYNLRTNQLVFRVDQYEQVKDVKLCVQGKKHDKIVLIATSICNKSRVWDITSQRSLLLRSGDVICAGYGYYCTTLYNDTIIVYDATTEDCYPTRLFIQDLNNRKLSSTKYVNMIINRNELCFLTDNGLYCQLDLKDISQLSTFLYTPDVKSIGVPKNQKVRQYYLFNPCVAFCVTDRGHLGISVYKTKWQMYNTFPFLEGSVTAILFHVRILVIGLDSGDVCLFYVENESALRTINFKSKKSKRIHVASEPIVSVNIMEILGDQRLLVATKSTIYHIKLHSVAN</sequence>
<dbReference type="OrthoDB" id="2095648at2759"/>
<dbReference type="Gene3D" id="1.20.1280.50">
    <property type="match status" value="1"/>
</dbReference>
<dbReference type="AlphaFoldDB" id="A0A232F669"/>
<gene>
    <name evidence="2" type="ORF">TSAR_003124</name>
</gene>
<proteinExistence type="predicted"/>
<feature type="domain" description="F-box" evidence="1">
    <location>
        <begin position="1"/>
        <end position="46"/>
    </location>
</feature>
<organism evidence="2 3">
    <name type="scientific">Trichomalopsis sarcophagae</name>
    <dbReference type="NCBI Taxonomy" id="543379"/>
    <lineage>
        <taxon>Eukaryota</taxon>
        <taxon>Metazoa</taxon>
        <taxon>Ecdysozoa</taxon>
        <taxon>Arthropoda</taxon>
        <taxon>Hexapoda</taxon>
        <taxon>Insecta</taxon>
        <taxon>Pterygota</taxon>
        <taxon>Neoptera</taxon>
        <taxon>Endopterygota</taxon>
        <taxon>Hymenoptera</taxon>
        <taxon>Apocrita</taxon>
        <taxon>Proctotrupomorpha</taxon>
        <taxon>Chalcidoidea</taxon>
        <taxon>Pteromalidae</taxon>
        <taxon>Pteromalinae</taxon>
        <taxon>Trichomalopsis</taxon>
    </lineage>
</organism>
<dbReference type="InterPro" id="IPR036047">
    <property type="entry name" value="F-box-like_dom_sf"/>
</dbReference>
<dbReference type="CDD" id="cd09917">
    <property type="entry name" value="F-box_SF"/>
    <property type="match status" value="1"/>
</dbReference>
<evidence type="ECO:0000313" key="3">
    <source>
        <dbReference type="Proteomes" id="UP000215335"/>
    </source>
</evidence>
<dbReference type="InterPro" id="IPR036322">
    <property type="entry name" value="WD40_repeat_dom_sf"/>
</dbReference>
<keyword evidence="3" id="KW-1185">Reference proteome</keyword>
<name>A0A232F669_9HYME</name>
<comment type="caution">
    <text evidence="2">The sequence shown here is derived from an EMBL/GenBank/DDBJ whole genome shotgun (WGS) entry which is preliminary data.</text>
</comment>